<reference evidence="2 3" key="1">
    <citation type="submission" date="2019-12" db="EMBL/GenBank/DDBJ databases">
        <title>Halocatena pleomorpha gen. nov. sp. nov., an extremely halophilic archaeon of family Halobacteriaceae isolated from saltpan soil.</title>
        <authorList>
            <person name="Pal Y."/>
            <person name="Verma A."/>
            <person name="Krishnamurthi S."/>
            <person name="Kumar P."/>
        </authorList>
    </citation>
    <scope>NUCLEOTIDE SEQUENCE [LARGE SCALE GENOMIC DNA]</scope>
    <source>
        <strain evidence="2 3">JCM 16495</strain>
    </source>
</reference>
<evidence type="ECO:0000313" key="3">
    <source>
        <dbReference type="Proteomes" id="UP000451471"/>
    </source>
</evidence>
<gene>
    <name evidence="2" type="ORF">GQS65_08090</name>
</gene>
<name>A0A6B0GL41_9EURY</name>
<feature type="transmembrane region" description="Helical" evidence="1">
    <location>
        <begin position="118"/>
        <end position="143"/>
    </location>
</feature>
<comment type="caution">
    <text evidence="2">The sequence shown here is derived from an EMBL/GenBank/DDBJ whole genome shotgun (WGS) entry which is preliminary data.</text>
</comment>
<evidence type="ECO:0000256" key="1">
    <source>
        <dbReference type="SAM" id="Phobius"/>
    </source>
</evidence>
<dbReference type="Proteomes" id="UP000451471">
    <property type="component" value="Unassembled WGS sequence"/>
</dbReference>
<dbReference type="AlphaFoldDB" id="A0A6B0GL41"/>
<feature type="transmembrane region" description="Helical" evidence="1">
    <location>
        <begin position="57"/>
        <end position="74"/>
    </location>
</feature>
<keyword evidence="3" id="KW-1185">Reference proteome</keyword>
<dbReference type="RefSeq" id="WP_158204128.1">
    <property type="nucleotide sequence ID" value="NZ_WSZK01000015.1"/>
</dbReference>
<keyword evidence="1" id="KW-1133">Transmembrane helix</keyword>
<organism evidence="2 3">
    <name type="scientific">Halomarina oriensis</name>
    <dbReference type="NCBI Taxonomy" id="671145"/>
    <lineage>
        <taxon>Archaea</taxon>
        <taxon>Methanobacteriati</taxon>
        <taxon>Methanobacteriota</taxon>
        <taxon>Stenosarchaea group</taxon>
        <taxon>Halobacteria</taxon>
        <taxon>Halobacteriales</taxon>
        <taxon>Natronomonadaceae</taxon>
        <taxon>Halomarina</taxon>
    </lineage>
</organism>
<proteinExistence type="predicted"/>
<sequence length="164" mass="16604">MKGRRMWVRLAALRSRVPRVTDDPPRPTDSVDWRAVTLGVLVALCLGVLAFSNVLGAGVASVALFAPGVVVGLFERGGRAVLDDSVLAGLASLVVLTVASVPFGSTALPWVFLDPGTVAGFAAAVLVGALAGVPLLALGSAVVGGTAAYARRQFLAGVRAARSA</sequence>
<keyword evidence="1" id="KW-0812">Transmembrane</keyword>
<evidence type="ECO:0000313" key="2">
    <source>
        <dbReference type="EMBL" id="MWG34447.1"/>
    </source>
</evidence>
<accession>A0A6B0GL41</accession>
<dbReference type="EMBL" id="WSZK01000015">
    <property type="protein sequence ID" value="MWG34447.1"/>
    <property type="molecule type" value="Genomic_DNA"/>
</dbReference>
<keyword evidence="1" id="KW-0472">Membrane</keyword>
<protein>
    <submittedName>
        <fullName evidence="2">Uncharacterized protein</fullName>
    </submittedName>
</protein>
<feature type="transmembrane region" description="Helical" evidence="1">
    <location>
        <begin position="33"/>
        <end position="51"/>
    </location>
</feature>
<feature type="transmembrane region" description="Helical" evidence="1">
    <location>
        <begin position="86"/>
        <end position="112"/>
    </location>
</feature>